<protein>
    <recommendedName>
        <fullName evidence="3">Cadherin domain-containing protein</fullName>
    </recommendedName>
</protein>
<dbReference type="RefSeq" id="WP_044634177.1">
    <property type="nucleotide sequence ID" value="NZ_JTDW01000052.1"/>
</dbReference>
<accession>A0A0D7VVV7</accession>
<comment type="caution">
    <text evidence="1">The sequence shown here is derived from an EMBL/GenBank/DDBJ whole genome shotgun (WGS) entry which is preliminary data.</text>
</comment>
<dbReference type="EMBL" id="JTDW01000052">
    <property type="protein sequence ID" value="KJD30976.1"/>
    <property type="molecule type" value="Genomic_DNA"/>
</dbReference>
<evidence type="ECO:0000313" key="2">
    <source>
        <dbReference type="Proteomes" id="UP000032578"/>
    </source>
</evidence>
<proteinExistence type="predicted"/>
<dbReference type="AlphaFoldDB" id="A0A0D7VVV7"/>
<dbReference type="Proteomes" id="UP000032578">
    <property type="component" value="Unassembled WGS sequence"/>
</dbReference>
<name>A0A0D7VVV7_9FLAO</name>
<feature type="non-terminal residue" evidence="1">
    <location>
        <position position="106"/>
    </location>
</feature>
<reference evidence="1 2" key="1">
    <citation type="submission" date="2014-11" db="EMBL/GenBank/DDBJ databases">
        <title>Tamlana sedimentorum sp. nov., isolated from shallow sand sediments of the Sea of Japan.</title>
        <authorList>
            <person name="Romanenko L.A."/>
        </authorList>
    </citation>
    <scope>NUCLEOTIDE SEQUENCE [LARGE SCALE GENOMIC DNA]</scope>
    <source>
        <strain evidence="1 2">JCM 19808</strain>
    </source>
</reference>
<organism evidence="1 2">
    <name type="scientific">Neotamlana sedimentorum</name>
    <dbReference type="NCBI Taxonomy" id="1435349"/>
    <lineage>
        <taxon>Bacteria</taxon>
        <taxon>Pseudomonadati</taxon>
        <taxon>Bacteroidota</taxon>
        <taxon>Flavobacteriia</taxon>
        <taxon>Flavobacteriales</taxon>
        <taxon>Flavobacteriaceae</taxon>
        <taxon>Neotamlana</taxon>
    </lineage>
</organism>
<dbReference type="STRING" id="1435349.PW52_16970"/>
<gene>
    <name evidence="1" type="ORF">PW52_16970</name>
</gene>
<sequence length="106" mass="10936">SISVVEAPESGTANAPEEFCEGAAPASYDLFDLLEDEDQTGIWNDDNATGVLTGNTVDLSGLSPATYNFTFNVDAVGSCDDVDITVSIVINTLPNAGTPTPATFCA</sequence>
<evidence type="ECO:0000313" key="1">
    <source>
        <dbReference type="EMBL" id="KJD30976.1"/>
    </source>
</evidence>
<evidence type="ECO:0008006" key="3">
    <source>
        <dbReference type="Google" id="ProtNLM"/>
    </source>
</evidence>
<keyword evidence="2" id="KW-1185">Reference proteome</keyword>
<feature type="non-terminal residue" evidence="1">
    <location>
        <position position="1"/>
    </location>
</feature>